<protein>
    <submittedName>
        <fullName evidence="2">Uncharacterized protein</fullName>
    </submittedName>
</protein>
<organism evidence="2 3">
    <name type="scientific">Parabacteroides distasonis</name>
    <dbReference type="NCBI Taxonomy" id="823"/>
    <lineage>
        <taxon>Bacteria</taxon>
        <taxon>Pseudomonadati</taxon>
        <taxon>Bacteroidota</taxon>
        <taxon>Bacteroidia</taxon>
        <taxon>Bacteroidales</taxon>
        <taxon>Tannerellaceae</taxon>
        <taxon>Parabacteroides</taxon>
    </lineage>
</organism>
<proteinExistence type="predicted"/>
<accession>A0A173UZS4</accession>
<feature type="transmembrane region" description="Helical" evidence="1">
    <location>
        <begin position="233"/>
        <end position="251"/>
    </location>
</feature>
<reference evidence="2 3" key="1">
    <citation type="submission" date="2015-09" db="EMBL/GenBank/DDBJ databases">
        <authorList>
            <consortium name="Pathogen Informatics"/>
        </authorList>
    </citation>
    <scope>NUCLEOTIDE SEQUENCE [LARGE SCALE GENOMIC DNA]</scope>
    <source>
        <strain evidence="2 3">2789STDY5608872</strain>
    </source>
</reference>
<evidence type="ECO:0000313" key="2">
    <source>
        <dbReference type="EMBL" id="CUN20602.1"/>
    </source>
</evidence>
<sequence length="584" mass="67478">MKNRLFVNNNTIILFLFIIGSFLFIELNFRYWYRFLEQYMMFQTTGSYFQDRLAEPGGLNEYVTEFLSLAFIHPYGASVVIALLLGLISGCFFLYLKACGVRASMLAAILPSFLIWIYPQESIALLTMLAFVQVLAYLYTSIKIDWLRYLFGFLFLGGSYFFAAPANLLLALLIAVYECCAKEDKARFGVAIIAIAWGGLLPLIAMRTVYILPMREAFFSKHLCHPEYPIPNSLGYIMLAYPLIAFILYYVRSRVFIRKESWKRIVSYVFLLIAMVAGILYKKDPMEQAYRYDYYARLGEWQKIVSHARAHSVRDMDALIYLNLALSKTGRFTSDLMRFPQIGEGGFIPHDPKSRMGLIEASEVAWQVGQVNAAQRFAFVRVLSSQRCVQPRLMKRLVETYLVTGEYRAAEKYIKILESNPHYRDWATAQRPLLDSVACASEDWIAAKRAMLPITDNPLDLTLIFPNALAFLIDDHADNRPAFEYGMGYLLVYKDLMTFMHYMELMKERGEAFPVLYQEAICLFFAAVQKDPEAFRSFPISQEVQNRFLQFMKVARSMPPAALKQQFGDTYYYYAQFIPTPKRQ</sequence>
<dbReference type="Pfam" id="PF19529">
    <property type="entry name" value="DUF6057"/>
    <property type="match status" value="1"/>
</dbReference>
<dbReference type="InterPro" id="IPR045692">
    <property type="entry name" value="DUF6057"/>
</dbReference>
<feature type="transmembrane region" description="Helical" evidence="1">
    <location>
        <begin position="188"/>
        <end position="213"/>
    </location>
</feature>
<feature type="transmembrane region" description="Helical" evidence="1">
    <location>
        <begin position="75"/>
        <end position="95"/>
    </location>
</feature>
<dbReference type="Proteomes" id="UP000095591">
    <property type="component" value="Unassembled WGS sequence"/>
</dbReference>
<evidence type="ECO:0000256" key="1">
    <source>
        <dbReference type="SAM" id="Phobius"/>
    </source>
</evidence>
<name>A0A173UZS4_PARDI</name>
<evidence type="ECO:0000313" key="3">
    <source>
        <dbReference type="Proteomes" id="UP000095591"/>
    </source>
</evidence>
<dbReference type="AlphaFoldDB" id="A0A173UZS4"/>
<dbReference type="EMBL" id="CYXP01000005">
    <property type="protein sequence ID" value="CUN20602.1"/>
    <property type="molecule type" value="Genomic_DNA"/>
</dbReference>
<feature type="transmembrane region" description="Helical" evidence="1">
    <location>
        <begin position="12"/>
        <end position="33"/>
    </location>
</feature>
<feature type="transmembrane region" description="Helical" evidence="1">
    <location>
        <begin position="146"/>
        <end position="176"/>
    </location>
</feature>
<gene>
    <name evidence="2" type="ORF">ERS852429_02512</name>
</gene>
<keyword evidence="1" id="KW-1133">Transmembrane helix</keyword>
<keyword evidence="1" id="KW-0812">Transmembrane</keyword>
<dbReference type="RefSeq" id="WP_057319459.1">
    <property type="nucleotide sequence ID" value="NZ_CYXP01000005.1"/>
</dbReference>
<feature type="transmembrane region" description="Helical" evidence="1">
    <location>
        <begin position="123"/>
        <end position="140"/>
    </location>
</feature>
<keyword evidence="1" id="KW-0472">Membrane</keyword>
<feature type="transmembrane region" description="Helical" evidence="1">
    <location>
        <begin position="263"/>
        <end position="281"/>
    </location>
</feature>